<keyword evidence="1" id="KW-0677">Repeat</keyword>
<sequence length="626" mass="73653">MKIKNKSKVLLVLMAGLVTPFNQGFVNLNRPVYAESLQRISNHESIVIEDNDKKKFIEDVQSEMKSSNFENVNVYILGNASVIYKENLPMNKISDILEDKYKFVKLNGKAIHGMALFIMKKEDRLVKNIDEYNKIMDERLKNISEFKDIVIHTTFPIKDKDFIEVRLNAAGLSMGRGIKHIGINGVNIYTRNLNIDNKFAFDLNINNKEQYLKNINLNLDRIKQNDEAIKKIILEAGSNEEGIDDREKIIRFILQAGKSTVYDREAYYNDDRLLYYSASDLFSVTERHKAMCLGFSTFAARGLNLMGIPAYVIEGRNYNGEAHATTRAFYNKKWHVLDLTASIGSLPSYTRDMFSDDEDLYAVVDSNNKTEYYENKFMHVNKEFEDWIINYNSKDILLLNKDAALRSRIPANDLTWYSKEHVDKLVAEYEEVIKIENEEWFKKHDLASKVLLTPKSYYEKLLKNQKNGKVELDHYKKLVNALNYTKDYFRIECEKLKVHLPEVFKENTKMPYQGNKENIEKGNLNKDFNSENEDKLLKNKWIYKNGDYYYIDNYGKKLKNKWRGNYYLKSDGKMAKSEWIFDKEYDSYYYLLNDGKYAKNKWQGNYYLKNNGKMAKSEWIFDKDYD</sequence>
<dbReference type="Gene3D" id="2.10.270.10">
    <property type="entry name" value="Cholin Binding"/>
    <property type="match status" value="1"/>
</dbReference>
<dbReference type="Pfam" id="PF19085">
    <property type="entry name" value="Choline_bind_2"/>
    <property type="match status" value="1"/>
</dbReference>
<dbReference type="EMBL" id="SCFR01000036">
    <property type="protein sequence ID" value="TFF64483.1"/>
    <property type="molecule type" value="Genomic_DNA"/>
</dbReference>
<name>A0A4R9C036_9FIRM</name>
<dbReference type="SUPFAM" id="SSF69360">
    <property type="entry name" value="Cell wall binding repeat"/>
    <property type="match status" value="1"/>
</dbReference>
<keyword evidence="4" id="KW-1185">Reference proteome</keyword>
<gene>
    <name evidence="3" type="ORF">EQF91_07680</name>
</gene>
<feature type="non-terminal residue" evidence="3">
    <location>
        <position position="626"/>
    </location>
</feature>
<evidence type="ECO:0000313" key="3">
    <source>
        <dbReference type="EMBL" id="TFF64483.1"/>
    </source>
</evidence>
<reference evidence="3 4" key="1">
    <citation type="submission" date="2019-01" db="EMBL/GenBank/DDBJ databases">
        <title>Draft Genome Sequences of Helcococcus ovis Strains Isolated from the Uterus and Vagina of Dairy Cows with Metritis.</title>
        <authorList>
            <person name="Cunha F."/>
            <person name="Jeon S.J."/>
            <person name="Kutzer P."/>
            <person name="Galvao K.N."/>
        </authorList>
    </citation>
    <scope>NUCLEOTIDE SEQUENCE [LARGE SCALE GENOMIC DNA]</scope>
    <source>
        <strain evidence="3 4">KG-37</strain>
    </source>
</reference>
<dbReference type="SUPFAM" id="SSF54001">
    <property type="entry name" value="Cysteine proteinases"/>
    <property type="match status" value="1"/>
</dbReference>
<evidence type="ECO:0000256" key="2">
    <source>
        <dbReference type="SAM" id="SignalP"/>
    </source>
</evidence>
<evidence type="ECO:0008006" key="5">
    <source>
        <dbReference type="Google" id="ProtNLM"/>
    </source>
</evidence>
<evidence type="ECO:0000313" key="4">
    <source>
        <dbReference type="Proteomes" id="UP000297454"/>
    </source>
</evidence>
<organism evidence="3 4">
    <name type="scientific">Helcococcus ovis</name>
    <dbReference type="NCBI Taxonomy" id="72026"/>
    <lineage>
        <taxon>Bacteria</taxon>
        <taxon>Bacillati</taxon>
        <taxon>Bacillota</taxon>
        <taxon>Tissierellia</taxon>
        <taxon>Tissierellales</taxon>
        <taxon>Peptoniphilaceae</taxon>
        <taxon>Helcococcus</taxon>
    </lineage>
</organism>
<dbReference type="InterPro" id="IPR018337">
    <property type="entry name" value="Cell_wall/Cho-bd_repeat"/>
</dbReference>
<comment type="caution">
    <text evidence="3">The sequence shown here is derived from an EMBL/GenBank/DDBJ whole genome shotgun (WGS) entry which is preliminary data.</text>
</comment>
<protein>
    <recommendedName>
        <fullName evidence="5">N-acetylmuramoyl-L-alanine amidase family protein</fullName>
    </recommendedName>
</protein>
<dbReference type="AlphaFoldDB" id="A0A4R9C036"/>
<accession>A0A4R9C036</accession>
<evidence type="ECO:0000256" key="1">
    <source>
        <dbReference type="ARBA" id="ARBA00022737"/>
    </source>
</evidence>
<keyword evidence="2" id="KW-0732">Signal</keyword>
<dbReference type="InterPro" id="IPR038765">
    <property type="entry name" value="Papain-like_cys_pep_sf"/>
</dbReference>
<proteinExistence type="predicted"/>
<dbReference type="Proteomes" id="UP000297454">
    <property type="component" value="Unassembled WGS sequence"/>
</dbReference>
<feature type="signal peptide" evidence="2">
    <location>
        <begin position="1"/>
        <end position="24"/>
    </location>
</feature>
<feature type="chain" id="PRO_5039675193" description="N-acetylmuramoyl-L-alanine amidase family protein" evidence="2">
    <location>
        <begin position="25"/>
        <end position="626"/>
    </location>
</feature>